<proteinExistence type="predicted"/>
<protein>
    <submittedName>
        <fullName evidence="2">Uncharacterized protein</fullName>
    </submittedName>
</protein>
<sequence length="138" mass="14707">MGRRLSGSWDQGRAPPQGAGVRRAQRRGPTSCTSTLGSEGPRPRASGRTGLGRRGSRPPAPGTLQATCWAHFTVGSLAPSWRLSSVSAPCRFRICCCAAVLLGFFSLPLPFPPNLSQAPETGPVFPRHQEGWKLRAAT</sequence>
<accession>M3YF62</accession>
<evidence type="ECO:0000256" key="1">
    <source>
        <dbReference type="SAM" id="MobiDB-lite"/>
    </source>
</evidence>
<dbReference type="EMBL" id="AEYP01045980">
    <property type="status" value="NOT_ANNOTATED_CDS"/>
    <property type="molecule type" value="Genomic_DNA"/>
</dbReference>
<dbReference type="HOGENOM" id="CLU_1854569_0_0_1"/>
<evidence type="ECO:0000313" key="2">
    <source>
        <dbReference type="Ensembl" id="ENSMPUP00000009969.1"/>
    </source>
</evidence>
<dbReference type="AlphaFoldDB" id="M3YF62"/>
<name>M3YF62_MUSPF</name>
<dbReference type="InParanoid" id="M3YF62"/>
<organism evidence="2">
    <name type="scientific">Mustela putorius furo</name>
    <name type="common">European domestic ferret</name>
    <name type="synonym">Mustela furo</name>
    <dbReference type="NCBI Taxonomy" id="9669"/>
    <lineage>
        <taxon>Eukaryota</taxon>
        <taxon>Metazoa</taxon>
        <taxon>Chordata</taxon>
        <taxon>Craniata</taxon>
        <taxon>Vertebrata</taxon>
        <taxon>Euteleostomi</taxon>
        <taxon>Mammalia</taxon>
        <taxon>Eutheria</taxon>
        <taxon>Laurasiatheria</taxon>
        <taxon>Carnivora</taxon>
        <taxon>Caniformia</taxon>
        <taxon>Musteloidea</taxon>
        <taxon>Mustelidae</taxon>
        <taxon>Mustelinae</taxon>
        <taxon>Mustela</taxon>
    </lineage>
</organism>
<dbReference type="Ensembl" id="ENSMPUT00000010129.1">
    <property type="protein sequence ID" value="ENSMPUP00000009969.1"/>
    <property type="gene ID" value="ENSMPUG00000010044.1"/>
</dbReference>
<reference evidence="2" key="1">
    <citation type="submission" date="2024-06" db="UniProtKB">
        <authorList>
            <consortium name="Ensembl"/>
        </authorList>
    </citation>
    <scope>IDENTIFICATION</scope>
</reference>
<feature type="region of interest" description="Disordered" evidence="1">
    <location>
        <begin position="1"/>
        <end position="62"/>
    </location>
</feature>
<dbReference type="EMBL" id="AEYP01045979">
    <property type="status" value="NOT_ANNOTATED_CDS"/>
    <property type="molecule type" value="Genomic_DNA"/>
</dbReference>